<organism evidence="1 3">
    <name type="scientific">Oryza sativa subsp. japonica</name>
    <name type="common">Rice</name>
    <dbReference type="NCBI Taxonomy" id="39947"/>
    <lineage>
        <taxon>Eukaryota</taxon>
        <taxon>Viridiplantae</taxon>
        <taxon>Streptophyta</taxon>
        <taxon>Embryophyta</taxon>
        <taxon>Tracheophyta</taxon>
        <taxon>Spermatophyta</taxon>
        <taxon>Magnoliopsida</taxon>
        <taxon>Liliopsida</taxon>
        <taxon>Poales</taxon>
        <taxon>Poaceae</taxon>
        <taxon>BOP clade</taxon>
        <taxon>Oryzoideae</taxon>
        <taxon>Oryzeae</taxon>
        <taxon>Oryzinae</taxon>
        <taxon>Oryza</taxon>
        <taxon>Oryza sativa</taxon>
    </lineage>
</organism>
<dbReference type="EMBL" id="AP005809">
    <property type="protein sequence ID" value="BAD31718.1"/>
    <property type="molecule type" value="Genomic_DNA"/>
</dbReference>
<evidence type="ECO:0000313" key="3">
    <source>
        <dbReference type="Proteomes" id="UP000000763"/>
    </source>
</evidence>
<proteinExistence type="predicted"/>
<evidence type="ECO:0000313" key="1">
    <source>
        <dbReference type="EMBL" id="BAC84477.1"/>
    </source>
</evidence>
<dbReference type="AlphaFoldDB" id="Q6YVZ9"/>
<reference evidence="3" key="4">
    <citation type="journal article" date="2008" name="Nucleic Acids Res.">
        <title>The rice annotation project database (RAP-DB): 2008 update.</title>
        <authorList>
            <consortium name="The rice annotation project (RAP)"/>
        </authorList>
    </citation>
    <scope>GENOME REANNOTATION</scope>
    <source>
        <strain evidence="3">cv. Nipponbare</strain>
    </source>
</reference>
<accession>Q6YVZ9</accession>
<reference evidence="3" key="3">
    <citation type="journal article" date="2005" name="Nature">
        <title>The map-based sequence of the rice genome.</title>
        <authorList>
            <consortium name="International rice genome sequencing project (IRGSP)"/>
            <person name="Matsumoto T."/>
            <person name="Wu J."/>
            <person name="Kanamori H."/>
            <person name="Katayose Y."/>
            <person name="Fujisawa M."/>
            <person name="Namiki N."/>
            <person name="Mizuno H."/>
            <person name="Yamamoto K."/>
            <person name="Antonio B.A."/>
            <person name="Baba T."/>
            <person name="Sakata K."/>
            <person name="Nagamura Y."/>
            <person name="Aoki H."/>
            <person name="Arikawa K."/>
            <person name="Arita K."/>
            <person name="Bito T."/>
            <person name="Chiden Y."/>
            <person name="Fujitsuka N."/>
            <person name="Fukunaka R."/>
            <person name="Hamada M."/>
            <person name="Harada C."/>
            <person name="Hayashi A."/>
            <person name="Hijishita S."/>
            <person name="Honda M."/>
            <person name="Hosokawa S."/>
            <person name="Ichikawa Y."/>
            <person name="Idonuma A."/>
            <person name="Iijima M."/>
            <person name="Ikeda M."/>
            <person name="Ikeno M."/>
            <person name="Ito K."/>
            <person name="Ito S."/>
            <person name="Ito T."/>
            <person name="Ito Y."/>
            <person name="Ito Y."/>
            <person name="Iwabuchi A."/>
            <person name="Kamiya K."/>
            <person name="Karasawa W."/>
            <person name="Kurita K."/>
            <person name="Katagiri S."/>
            <person name="Kikuta A."/>
            <person name="Kobayashi H."/>
            <person name="Kobayashi N."/>
            <person name="Machita K."/>
            <person name="Maehara T."/>
            <person name="Masukawa M."/>
            <person name="Mizubayashi T."/>
            <person name="Mukai Y."/>
            <person name="Nagasaki H."/>
            <person name="Nagata Y."/>
            <person name="Naito S."/>
            <person name="Nakashima M."/>
            <person name="Nakama Y."/>
            <person name="Nakamichi Y."/>
            <person name="Nakamura M."/>
            <person name="Meguro A."/>
            <person name="Negishi M."/>
            <person name="Ohta I."/>
            <person name="Ohta T."/>
            <person name="Okamoto M."/>
            <person name="Ono N."/>
            <person name="Saji S."/>
            <person name="Sakaguchi M."/>
            <person name="Sakai K."/>
            <person name="Shibata M."/>
            <person name="Shimokawa T."/>
            <person name="Song J."/>
            <person name="Takazaki Y."/>
            <person name="Terasawa K."/>
            <person name="Tsugane M."/>
            <person name="Tsuji K."/>
            <person name="Ueda S."/>
            <person name="Waki K."/>
            <person name="Yamagata H."/>
            <person name="Yamamoto M."/>
            <person name="Yamamoto S."/>
            <person name="Yamane H."/>
            <person name="Yoshiki S."/>
            <person name="Yoshihara R."/>
            <person name="Yukawa K."/>
            <person name="Zhong H."/>
            <person name="Yano M."/>
            <person name="Yuan Q."/>
            <person name="Ouyang S."/>
            <person name="Liu J."/>
            <person name="Jones K.M."/>
            <person name="Gansberger K."/>
            <person name="Moffat K."/>
            <person name="Hill J."/>
            <person name="Bera J."/>
            <person name="Fadrosh D."/>
            <person name="Jin S."/>
            <person name="Johri S."/>
            <person name="Kim M."/>
            <person name="Overton L."/>
            <person name="Reardon M."/>
            <person name="Tsitrin T."/>
            <person name="Vuong H."/>
            <person name="Weaver B."/>
            <person name="Ciecko A."/>
            <person name="Tallon L."/>
            <person name="Jackson J."/>
            <person name="Pai G."/>
            <person name="Aken S.V."/>
            <person name="Utterback T."/>
            <person name="Reidmuller S."/>
            <person name="Feldblyum T."/>
            <person name="Hsiao J."/>
            <person name="Zismann V."/>
            <person name="Iobst S."/>
            <person name="de Vazeille A.R."/>
            <person name="Buell C.R."/>
            <person name="Ying K."/>
            <person name="Li Y."/>
            <person name="Lu T."/>
            <person name="Huang Y."/>
            <person name="Zhao Q."/>
            <person name="Feng Q."/>
            <person name="Zhang L."/>
            <person name="Zhu J."/>
            <person name="Weng Q."/>
            <person name="Mu J."/>
            <person name="Lu Y."/>
            <person name="Fan D."/>
            <person name="Liu Y."/>
            <person name="Guan J."/>
            <person name="Zhang Y."/>
            <person name="Yu S."/>
            <person name="Liu X."/>
            <person name="Zhang Y."/>
            <person name="Hong G."/>
            <person name="Han B."/>
            <person name="Choisne N."/>
            <person name="Demange N."/>
            <person name="Orjeda G."/>
            <person name="Samain S."/>
            <person name="Cattolico L."/>
            <person name="Pelletier E."/>
            <person name="Couloux A."/>
            <person name="Segurens B."/>
            <person name="Wincker P."/>
            <person name="D'Hont A."/>
            <person name="Scarpelli C."/>
            <person name="Weissenbach J."/>
            <person name="Salanoubat M."/>
            <person name="Quetier F."/>
            <person name="Yu Y."/>
            <person name="Kim H.R."/>
            <person name="Rambo T."/>
            <person name="Currie J."/>
            <person name="Collura K."/>
            <person name="Luo M."/>
            <person name="Yang T."/>
            <person name="Ammiraju J.S.S."/>
            <person name="Engler F."/>
            <person name="Soderlund C."/>
            <person name="Wing R.A."/>
            <person name="Palmer L.E."/>
            <person name="de la Bastide M."/>
            <person name="Spiegel L."/>
            <person name="Nascimento L."/>
            <person name="Zutavern T."/>
            <person name="O'Shaughnessy A."/>
            <person name="Dike S."/>
            <person name="Dedhia N."/>
            <person name="Preston R."/>
            <person name="Balija V."/>
            <person name="McCombie W.R."/>
            <person name="Chow T."/>
            <person name="Chen H."/>
            <person name="Chung M."/>
            <person name="Chen C."/>
            <person name="Shaw J."/>
            <person name="Wu H."/>
            <person name="Hsiao K."/>
            <person name="Chao Y."/>
            <person name="Chu M."/>
            <person name="Cheng C."/>
            <person name="Hour A."/>
            <person name="Lee P."/>
            <person name="Lin S."/>
            <person name="Lin Y."/>
            <person name="Liou J."/>
            <person name="Liu S."/>
            <person name="Hsing Y."/>
            <person name="Raghuvanshi S."/>
            <person name="Mohanty A."/>
            <person name="Bharti A.K."/>
            <person name="Gaur A."/>
            <person name="Gupta V."/>
            <person name="Kumar D."/>
            <person name="Ravi V."/>
            <person name="Vij S."/>
            <person name="Kapur A."/>
            <person name="Khurana P."/>
            <person name="Khurana P."/>
            <person name="Khurana J.P."/>
            <person name="Tyagi A.K."/>
            <person name="Gaikwad K."/>
            <person name="Singh A."/>
            <person name="Dalal V."/>
            <person name="Srivastava S."/>
            <person name="Dixit A."/>
            <person name="Pal A.K."/>
            <person name="Ghazi I.A."/>
            <person name="Yadav M."/>
            <person name="Pandit A."/>
            <person name="Bhargava A."/>
            <person name="Sureshbabu K."/>
            <person name="Batra K."/>
            <person name="Sharma T.R."/>
            <person name="Mohapatra T."/>
            <person name="Singh N.K."/>
            <person name="Messing J."/>
            <person name="Nelson A.B."/>
            <person name="Fuks G."/>
            <person name="Kavchok S."/>
            <person name="Keizer G."/>
            <person name="Linton E."/>
            <person name="Llaca V."/>
            <person name="Song R."/>
            <person name="Tanyolac B."/>
            <person name="Young S."/>
            <person name="Ho-Il K."/>
            <person name="Hahn J.H."/>
            <person name="Sangsakoo G."/>
            <person name="Vanavichit A."/>
            <person name="de Mattos Luiz.A.T."/>
            <person name="Zimmer P.D."/>
            <person name="Malone G."/>
            <person name="Dellagostin O."/>
            <person name="de Oliveira A.C."/>
            <person name="Bevan M."/>
            <person name="Bancroft I."/>
            <person name="Minx P."/>
            <person name="Cordum H."/>
            <person name="Wilson R."/>
            <person name="Cheng Z."/>
            <person name="Jin W."/>
            <person name="Jiang J."/>
            <person name="Leong S.A."/>
            <person name="Iwama H."/>
            <person name="Gojobori T."/>
            <person name="Itoh T."/>
            <person name="Niimura Y."/>
            <person name="Fujii Y."/>
            <person name="Habara T."/>
            <person name="Sakai H."/>
            <person name="Sato Y."/>
            <person name="Wilson G."/>
            <person name="Kumar K."/>
            <person name="McCouch S."/>
            <person name="Juretic N."/>
            <person name="Hoen D."/>
            <person name="Wright S."/>
            <person name="Bruskiewich R."/>
            <person name="Bureau T."/>
            <person name="Miyao A."/>
            <person name="Hirochika H."/>
            <person name="Nishikawa T."/>
            <person name="Kadowaki K."/>
            <person name="Sugiura M."/>
            <person name="Burr B."/>
            <person name="Sasaki T."/>
        </authorList>
    </citation>
    <scope>NUCLEOTIDE SEQUENCE [LARGE SCALE GENOMIC DNA]</scope>
    <source>
        <strain evidence="3">cv. Nipponbare</strain>
    </source>
</reference>
<reference evidence="2" key="2">
    <citation type="submission" date="2002-10" db="EMBL/GenBank/DDBJ databases">
        <title>Oryza sativa nipponbare(GA3) genomic DNA, chromosome 7, BAC clone:OSJNBb0039M16.</title>
        <authorList>
            <person name="Sasaki T."/>
            <person name="Matsumoto T."/>
            <person name="Katayose Y."/>
        </authorList>
    </citation>
    <scope>NUCLEOTIDE SEQUENCE</scope>
</reference>
<protein>
    <submittedName>
        <fullName evidence="1">Uncharacterized protein</fullName>
    </submittedName>
</protein>
<name>Q6YVZ9_ORYSJ</name>
<evidence type="ECO:0000313" key="2">
    <source>
        <dbReference type="EMBL" id="BAD31718.1"/>
    </source>
</evidence>
<gene>
    <name evidence="1" type="ORF">OSJNBb0018H10.30</name>
    <name evidence="2" type="ORF">OSJNBb0039M16.20</name>
</gene>
<reference evidence="1" key="1">
    <citation type="submission" date="2002-10" db="EMBL/GenBank/DDBJ databases">
        <title>Oryza sativa nipponbare(GA3) genomic DNA, chromosome 7, BAC clone:OSJNBb0018H10.</title>
        <authorList>
            <person name="Sasaki T."/>
            <person name="Matsumoto T."/>
            <person name="Katayose Y."/>
        </authorList>
    </citation>
    <scope>NUCLEOTIDE SEQUENCE</scope>
</reference>
<sequence>MAAIVGPPFLLMKQMQLNFTFHSDAEIWLIKGKNAVHWQTSRIHINQGRAGHEEF</sequence>
<dbReference type="EMBL" id="AP005807">
    <property type="protein sequence ID" value="BAC84477.1"/>
    <property type="molecule type" value="Genomic_DNA"/>
</dbReference>
<dbReference type="Proteomes" id="UP000000763">
    <property type="component" value="Chromosome 7"/>
</dbReference>